<keyword evidence="6 10" id="KW-0812">Transmembrane</keyword>
<dbReference type="InterPro" id="IPR037294">
    <property type="entry name" value="ABC_BtuC-like"/>
</dbReference>
<protein>
    <submittedName>
        <fullName evidence="11">ABC transporter permease protein YclO</fullName>
    </submittedName>
</protein>
<evidence type="ECO:0000256" key="10">
    <source>
        <dbReference type="SAM" id="Phobius"/>
    </source>
</evidence>
<feature type="transmembrane region" description="Helical" evidence="10">
    <location>
        <begin position="223"/>
        <end position="251"/>
    </location>
</feature>
<proteinExistence type="inferred from homology"/>
<dbReference type="Pfam" id="PF01032">
    <property type="entry name" value="FecCD"/>
    <property type="match status" value="1"/>
</dbReference>
<feature type="transmembrane region" description="Helical" evidence="10">
    <location>
        <begin position="263"/>
        <end position="283"/>
    </location>
</feature>
<comment type="caution">
    <text evidence="11">The sequence shown here is derived from an EMBL/GenBank/DDBJ whole genome shotgun (WGS) entry which is preliminary data.</text>
</comment>
<keyword evidence="4" id="KW-1003">Cell membrane</keyword>
<evidence type="ECO:0000256" key="3">
    <source>
        <dbReference type="ARBA" id="ARBA00022448"/>
    </source>
</evidence>
<evidence type="ECO:0000256" key="8">
    <source>
        <dbReference type="ARBA" id="ARBA00023004"/>
    </source>
</evidence>
<dbReference type="EMBL" id="BMAQ01000004">
    <property type="protein sequence ID" value="GFR37260.1"/>
    <property type="molecule type" value="Genomic_DNA"/>
</dbReference>
<evidence type="ECO:0000256" key="7">
    <source>
        <dbReference type="ARBA" id="ARBA00022989"/>
    </source>
</evidence>
<dbReference type="CDD" id="cd06550">
    <property type="entry name" value="TM_ABC_iron-siderophores_like"/>
    <property type="match status" value="1"/>
</dbReference>
<keyword evidence="5" id="KW-0410">Iron transport</keyword>
<feature type="transmembrane region" description="Helical" evidence="10">
    <location>
        <begin position="101"/>
        <end position="122"/>
    </location>
</feature>
<keyword evidence="7 10" id="KW-1133">Transmembrane helix</keyword>
<dbReference type="PANTHER" id="PTHR30472:SF19">
    <property type="entry name" value="PETROBACTIN IMPORT SYSTEM PERMEASE PROTEIN YCLO"/>
    <property type="match status" value="1"/>
</dbReference>
<feature type="transmembrane region" description="Helical" evidence="10">
    <location>
        <begin position="73"/>
        <end position="95"/>
    </location>
</feature>
<dbReference type="PANTHER" id="PTHR30472">
    <property type="entry name" value="FERRIC ENTEROBACTIN TRANSPORT SYSTEM PERMEASE PROTEIN"/>
    <property type="match status" value="1"/>
</dbReference>
<dbReference type="SUPFAM" id="SSF81345">
    <property type="entry name" value="ABC transporter involved in vitamin B12 uptake, BtuC"/>
    <property type="match status" value="1"/>
</dbReference>
<dbReference type="GO" id="GO:0005886">
    <property type="term" value="C:plasma membrane"/>
    <property type="evidence" value="ECO:0007669"/>
    <property type="project" value="UniProtKB-SubCell"/>
</dbReference>
<reference evidence="11" key="2">
    <citation type="journal article" date="2021" name="Data Brief">
        <title>Draft genome sequence data of the facultative, thermophilic, xylanolytic bacterium Paenibacillus sp. strain DA-C8.</title>
        <authorList>
            <person name="Chhe C."/>
            <person name="Uke A."/>
            <person name="Baramee S."/>
            <person name="Ungkulpasvich U."/>
            <person name="Tachaapaikoon C."/>
            <person name="Pason P."/>
            <person name="Waeonukul R."/>
            <person name="Ratanakhanokchai K."/>
            <person name="Kosugi A."/>
        </authorList>
    </citation>
    <scope>NUCLEOTIDE SEQUENCE</scope>
    <source>
        <strain evidence="11">DA-C8</strain>
    </source>
</reference>
<comment type="similarity">
    <text evidence="2">Belongs to the binding-protein-dependent transport system permease family. FecCD subfamily.</text>
</comment>
<keyword evidence="12" id="KW-1185">Reference proteome</keyword>
<sequence length="316" mass="35243">MNNTHRLSILGVLALLFIALYLFTDVGPYWDYVLPRRAKQVIAIVLVGTSIAFSTVVFQTITNNRILTPSIIGLDALYMLIQTVIVFVFGSLTLVTMNPNVHFMLSVGLMIVFASLLFKFLLQREGNNIYFLLLVGIIFGTFFSSITSFMEMIIDPNEFVVIQDKSFASFNNINDDLLTISIVSLFAISLYFLRFTKYLDVLALGRDHALNLGVPYDQVVRQLLFIVVVLISISTALVGPVTFLGLLVANIAYQFVRSHKHGVIIPAAILISIASLACAQLLVVRVFTFSTTISVIINFLGGVYFIYLLLKESKSW</sequence>
<comment type="subcellular location">
    <subcellularLocation>
        <location evidence="1">Cell membrane</location>
        <topology evidence="1">Multi-pass membrane protein</topology>
    </subcellularLocation>
</comment>
<dbReference type="AlphaFoldDB" id="A0A916QAT9"/>
<evidence type="ECO:0000313" key="11">
    <source>
        <dbReference type="EMBL" id="GFR37260.1"/>
    </source>
</evidence>
<evidence type="ECO:0000256" key="1">
    <source>
        <dbReference type="ARBA" id="ARBA00004651"/>
    </source>
</evidence>
<evidence type="ECO:0000256" key="9">
    <source>
        <dbReference type="ARBA" id="ARBA00023136"/>
    </source>
</evidence>
<dbReference type="Proteomes" id="UP000654993">
    <property type="component" value="Unassembled WGS sequence"/>
</dbReference>
<feature type="transmembrane region" description="Helical" evidence="10">
    <location>
        <begin position="40"/>
        <end position="61"/>
    </location>
</feature>
<keyword evidence="8" id="KW-0408">Iron</keyword>
<evidence type="ECO:0000256" key="4">
    <source>
        <dbReference type="ARBA" id="ARBA00022475"/>
    </source>
</evidence>
<accession>A0A916QAT9</accession>
<dbReference type="InterPro" id="IPR000522">
    <property type="entry name" value="ABC_transptr_permease_BtuC"/>
</dbReference>
<keyword evidence="9 10" id="KW-0472">Membrane</keyword>
<evidence type="ECO:0000256" key="6">
    <source>
        <dbReference type="ARBA" id="ARBA00022692"/>
    </source>
</evidence>
<feature type="transmembrane region" description="Helical" evidence="10">
    <location>
        <begin position="289"/>
        <end position="310"/>
    </location>
</feature>
<dbReference type="FunFam" id="1.10.3470.10:FF:000004">
    <property type="entry name" value="Iron compound ABC transporter, permease"/>
    <property type="match status" value="1"/>
</dbReference>
<dbReference type="RefSeq" id="WP_200965553.1">
    <property type="nucleotide sequence ID" value="NZ_BMAQ01000004.1"/>
</dbReference>
<keyword evidence="3" id="KW-0813">Transport</keyword>
<dbReference type="GO" id="GO:0022857">
    <property type="term" value="F:transmembrane transporter activity"/>
    <property type="evidence" value="ECO:0007669"/>
    <property type="project" value="InterPro"/>
</dbReference>
<evidence type="ECO:0000313" key="12">
    <source>
        <dbReference type="Proteomes" id="UP000654993"/>
    </source>
</evidence>
<feature type="transmembrane region" description="Helical" evidence="10">
    <location>
        <begin position="129"/>
        <end position="150"/>
    </location>
</feature>
<evidence type="ECO:0000256" key="2">
    <source>
        <dbReference type="ARBA" id="ARBA00007935"/>
    </source>
</evidence>
<keyword evidence="5" id="KW-0406">Ion transport</keyword>
<reference evidence="11" key="1">
    <citation type="submission" date="2020-08" db="EMBL/GenBank/DDBJ databases">
        <authorList>
            <person name="Uke A."/>
            <person name="Chhe C."/>
            <person name="Baramee S."/>
            <person name="Kosugi A."/>
        </authorList>
    </citation>
    <scope>NUCLEOTIDE SEQUENCE</scope>
    <source>
        <strain evidence="11">DA-C8</strain>
    </source>
</reference>
<organism evidence="11 12">
    <name type="scientific">Insulibacter thermoxylanivorax</name>
    <dbReference type="NCBI Taxonomy" id="2749268"/>
    <lineage>
        <taxon>Bacteria</taxon>
        <taxon>Bacillati</taxon>
        <taxon>Bacillota</taxon>
        <taxon>Bacilli</taxon>
        <taxon>Bacillales</taxon>
        <taxon>Paenibacillaceae</taxon>
        <taxon>Insulibacter</taxon>
    </lineage>
</organism>
<gene>
    <name evidence="11" type="primary">yclO</name>
    <name evidence="11" type="ORF">PRECH8_05560</name>
</gene>
<dbReference type="GO" id="GO:0033214">
    <property type="term" value="P:siderophore-iron import into cell"/>
    <property type="evidence" value="ECO:0007669"/>
    <property type="project" value="TreeGrafter"/>
</dbReference>
<dbReference type="Gene3D" id="1.10.3470.10">
    <property type="entry name" value="ABC transporter involved in vitamin B12 uptake, BtuC"/>
    <property type="match status" value="1"/>
</dbReference>
<evidence type="ECO:0000256" key="5">
    <source>
        <dbReference type="ARBA" id="ARBA00022496"/>
    </source>
</evidence>
<name>A0A916QAT9_9BACL</name>